<proteinExistence type="predicted"/>
<accession>A0ABR9R5D8</accession>
<name>A0ABR9R5D8_9FIRM</name>
<organism evidence="2 3">
    <name type="scientific">Gemmiger gallinarum</name>
    <dbReference type="NCBI Taxonomy" id="2779354"/>
    <lineage>
        <taxon>Bacteria</taxon>
        <taxon>Bacillati</taxon>
        <taxon>Bacillota</taxon>
        <taxon>Clostridia</taxon>
        <taxon>Eubacteriales</taxon>
        <taxon>Gemmiger</taxon>
    </lineage>
</organism>
<dbReference type="EMBL" id="JADCKC010000003">
    <property type="protein sequence ID" value="MBE5037990.1"/>
    <property type="molecule type" value="Genomic_DNA"/>
</dbReference>
<dbReference type="Pfam" id="PF03551">
    <property type="entry name" value="PadR"/>
    <property type="match status" value="1"/>
</dbReference>
<dbReference type="InterPro" id="IPR036390">
    <property type="entry name" value="WH_DNA-bd_sf"/>
</dbReference>
<dbReference type="Gene3D" id="1.10.10.10">
    <property type="entry name" value="Winged helix-like DNA-binding domain superfamily/Winged helix DNA-binding domain"/>
    <property type="match status" value="1"/>
</dbReference>
<feature type="domain" description="Transcription regulator PadR N-terminal" evidence="1">
    <location>
        <begin position="28"/>
        <end position="100"/>
    </location>
</feature>
<dbReference type="InterPro" id="IPR005149">
    <property type="entry name" value="Tscrpt_reg_PadR_N"/>
</dbReference>
<evidence type="ECO:0000313" key="2">
    <source>
        <dbReference type="EMBL" id="MBE5037990.1"/>
    </source>
</evidence>
<protein>
    <submittedName>
        <fullName evidence="2">PadR family transcriptional regulator</fullName>
    </submittedName>
</protein>
<evidence type="ECO:0000259" key="1">
    <source>
        <dbReference type="Pfam" id="PF03551"/>
    </source>
</evidence>
<evidence type="ECO:0000313" key="3">
    <source>
        <dbReference type="Proteomes" id="UP000768567"/>
    </source>
</evidence>
<keyword evidence="3" id="KW-1185">Reference proteome</keyword>
<comment type="caution">
    <text evidence="2">The sequence shown here is derived from an EMBL/GenBank/DDBJ whole genome shotgun (WGS) entry which is preliminary data.</text>
</comment>
<dbReference type="SUPFAM" id="SSF46785">
    <property type="entry name" value="Winged helix' DNA-binding domain"/>
    <property type="match status" value="1"/>
</dbReference>
<sequence length="121" mass="14117">MPRTPKPRIWKPGILKQLLQRDVVDMLVLTLLCRRAMCGYEIRRQLTELTDQALIFDKLSSPLNRLQRQAFIRQTEVPPDGDAARVYFIATDEGKKHLQEMVEDYRAFISAADRVVDLTRF</sequence>
<dbReference type="InterPro" id="IPR036388">
    <property type="entry name" value="WH-like_DNA-bd_sf"/>
</dbReference>
<dbReference type="Proteomes" id="UP000768567">
    <property type="component" value="Unassembled WGS sequence"/>
</dbReference>
<reference evidence="2 3" key="1">
    <citation type="submission" date="2020-10" db="EMBL/GenBank/DDBJ databases">
        <title>ChiBAC.</title>
        <authorList>
            <person name="Zenner C."/>
            <person name="Hitch T.C.A."/>
            <person name="Clavel T."/>
        </authorList>
    </citation>
    <scope>NUCLEOTIDE SEQUENCE [LARGE SCALE GENOMIC DNA]</scope>
    <source>
        <strain evidence="2 3">DSM 109015</strain>
    </source>
</reference>
<dbReference type="RefSeq" id="WP_193501836.1">
    <property type="nucleotide sequence ID" value="NZ_JADCKC010000003.1"/>
</dbReference>
<gene>
    <name evidence="2" type="ORF">INF35_09375</name>
</gene>